<dbReference type="EMBL" id="JAUUTY010000002">
    <property type="protein sequence ID" value="KAK1686376.1"/>
    <property type="molecule type" value="Genomic_DNA"/>
</dbReference>
<evidence type="ECO:0000256" key="1">
    <source>
        <dbReference type="ARBA" id="ARBA00022481"/>
    </source>
</evidence>
<feature type="compositionally biased region" description="Basic and acidic residues" evidence="6">
    <location>
        <begin position="72"/>
        <end position="98"/>
    </location>
</feature>
<dbReference type="Proteomes" id="UP001231189">
    <property type="component" value="Unassembled WGS sequence"/>
</dbReference>
<dbReference type="GO" id="GO:0046872">
    <property type="term" value="F:metal ion binding"/>
    <property type="evidence" value="ECO:0007669"/>
    <property type="project" value="UniProtKB-KW"/>
</dbReference>
<comment type="caution">
    <text evidence="8">The sequence shown here is derived from an EMBL/GenBank/DDBJ whole genome shotgun (WGS) entry which is preliminary data.</text>
</comment>
<evidence type="ECO:0000256" key="2">
    <source>
        <dbReference type="ARBA" id="ARBA00022723"/>
    </source>
</evidence>
<evidence type="ECO:0000313" key="8">
    <source>
        <dbReference type="EMBL" id="KAK1686376.1"/>
    </source>
</evidence>
<dbReference type="InterPro" id="IPR051863">
    <property type="entry name" value="HIPP"/>
</dbReference>
<dbReference type="PANTHER" id="PTHR45811">
    <property type="entry name" value="COPPER TRANSPORT PROTEIN FAMILY-RELATED"/>
    <property type="match status" value="1"/>
</dbReference>
<accession>A0AAD8TPW3</accession>
<evidence type="ECO:0000259" key="7">
    <source>
        <dbReference type="PROSITE" id="PS50846"/>
    </source>
</evidence>
<protein>
    <recommendedName>
        <fullName evidence="7">HMA domain-containing protein</fullName>
    </recommendedName>
</protein>
<name>A0AAD8TPW3_LOLMU</name>
<dbReference type="InterPro" id="IPR036163">
    <property type="entry name" value="HMA_dom_sf"/>
</dbReference>
<keyword evidence="2" id="KW-0479">Metal-binding</keyword>
<keyword evidence="3" id="KW-0449">Lipoprotein</keyword>
<dbReference type="Gene3D" id="3.30.70.100">
    <property type="match status" value="1"/>
</dbReference>
<evidence type="ECO:0000256" key="6">
    <source>
        <dbReference type="SAM" id="MobiDB-lite"/>
    </source>
</evidence>
<comment type="similarity">
    <text evidence="5">Belongs to the HIPP family.</text>
</comment>
<reference evidence="8" key="1">
    <citation type="submission" date="2023-07" db="EMBL/GenBank/DDBJ databases">
        <title>A chromosome-level genome assembly of Lolium multiflorum.</title>
        <authorList>
            <person name="Chen Y."/>
            <person name="Copetti D."/>
            <person name="Kolliker R."/>
            <person name="Studer B."/>
        </authorList>
    </citation>
    <scope>NUCLEOTIDE SEQUENCE</scope>
    <source>
        <strain evidence="8">02402/16</strain>
        <tissue evidence="8">Leaf</tissue>
    </source>
</reference>
<keyword evidence="9" id="KW-1185">Reference proteome</keyword>
<dbReference type="Pfam" id="PF00403">
    <property type="entry name" value="HMA"/>
    <property type="match status" value="1"/>
</dbReference>
<evidence type="ECO:0000256" key="3">
    <source>
        <dbReference type="ARBA" id="ARBA00023288"/>
    </source>
</evidence>
<evidence type="ECO:0000256" key="4">
    <source>
        <dbReference type="ARBA" id="ARBA00023289"/>
    </source>
</evidence>
<keyword evidence="4" id="KW-0636">Prenylation</keyword>
<feature type="domain" description="HMA" evidence="7">
    <location>
        <begin position="1"/>
        <end position="68"/>
    </location>
</feature>
<dbReference type="SUPFAM" id="SSF55008">
    <property type="entry name" value="HMA, heavy metal-associated domain"/>
    <property type="match status" value="1"/>
</dbReference>
<sequence>MKKVVLKLDLHDDKHKQKALKLVSGLHGIDQITVDMKDQKMTVIGTVDPVDVVAKLRSKLFPTAQIVSVGPAKEEKKDDKKAAAAGGDKKDDKKDGADANKTQQVMPVYPHHWYPPPPQPRYVVHSAEDDPNSCVIC</sequence>
<dbReference type="PROSITE" id="PS50846">
    <property type="entry name" value="HMA_2"/>
    <property type="match status" value="1"/>
</dbReference>
<keyword evidence="1" id="KW-0488">Methylation</keyword>
<gene>
    <name evidence="8" type="ORF">QYE76_047224</name>
</gene>
<dbReference type="AlphaFoldDB" id="A0AAD8TPW3"/>
<evidence type="ECO:0000256" key="5">
    <source>
        <dbReference type="ARBA" id="ARBA00024045"/>
    </source>
</evidence>
<proteinExistence type="inferred from homology"/>
<dbReference type="InterPro" id="IPR006121">
    <property type="entry name" value="HMA_dom"/>
</dbReference>
<feature type="region of interest" description="Disordered" evidence="6">
    <location>
        <begin position="69"/>
        <end position="114"/>
    </location>
</feature>
<evidence type="ECO:0000313" key="9">
    <source>
        <dbReference type="Proteomes" id="UP001231189"/>
    </source>
</evidence>
<organism evidence="8 9">
    <name type="scientific">Lolium multiflorum</name>
    <name type="common">Italian ryegrass</name>
    <name type="synonym">Lolium perenne subsp. multiflorum</name>
    <dbReference type="NCBI Taxonomy" id="4521"/>
    <lineage>
        <taxon>Eukaryota</taxon>
        <taxon>Viridiplantae</taxon>
        <taxon>Streptophyta</taxon>
        <taxon>Embryophyta</taxon>
        <taxon>Tracheophyta</taxon>
        <taxon>Spermatophyta</taxon>
        <taxon>Magnoliopsida</taxon>
        <taxon>Liliopsida</taxon>
        <taxon>Poales</taxon>
        <taxon>Poaceae</taxon>
        <taxon>BOP clade</taxon>
        <taxon>Pooideae</taxon>
        <taxon>Poodae</taxon>
        <taxon>Poeae</taxon>
        <taxon>Poeae Chloroplast Group 2 (Poeae type)</taxon>
        <taxon>Loliodinae</taxon>
        <taxon>Loliinae</taxon>
        <taxon>Lolium</taxon>
    </lineage>
</organism>
<dbReference type="PANTHER" id="PTHR45811:SF49">
    <property type="entry name" value="OS04G0667600 PROTEIN"/>
    <property type="match status" value="1"/>
</dbReference>